<keyword evidence="2" id="KW-0456">Lyase</keyword>
<dbReference type="GO" id="GO:0003857">
    <property type="term" value="F:(3S)-3-hydroxyacyl-CoA dehydrogenase (NAD+) activity"/>
    <property type="evidence" value="ECO:0007669"/>
    <property type="project" value="TreeGrafter"/>
</dbReference>
<dbReference type="GO" id="GO:0006635">
    <property type="term" value="P:fatty acid beta-oxidation"/>
    <property type="evidence" value="ECO:0007669"/>
    <property type="project" value="TreeGrafter"/>
</dbReference>
<dbReference type="GO" id="GO:0005777">
    <property type="term" value="C:peroxisome"/>
    <property type="evidence" value="ECO:0007669"/>
    <property type="project" value="TreeGrafter"/>
</dbReference>
<sequence>MVETNTSLGETAATSNVEQLANVVQDVSTAEVSTAEEVAKRVDEAEIAKFMDEKRRYKVSEFETEEQVAFILQEKEKKRAHAEKMQAFIDEDEVLQARIAELYKDKTLTDDNKVQRLADLINERGVELALSQRRKKLGLLDAIIPPQELLKVSRQWASDIAEKRRPWVWSLHNIDKIGSLSEAHEIIKFARQKAKLTTPNMPQHVACLDVIDEGILQGGYHCVLKVPNITDIGLKPRVFKKVEVAEPLRAMVMGACKLDNCTTLVMDEVSMEAQVRVLPVDVENADKDASPYVTNNVTTIPTHNTWYDTCSERSRN</sequence>
<dbReference type="EMBL" id="PKPP01003883">
    <property type="protein sequence ID" value="PWA67180.1"/>
    <property type="molecule type" value="Genomic_DNA"/>
</dbReference>
<accession>A0A2U1N0Z4</accession>
<dbReference type="GO" id="GO:0016829">
    <property type="term" value="F:lyase activity"/>
    <property type="evidence" value="ECO:0007669"/>
    <property type="project" value="UniProtKB-KW"/>
</dbReference>
<keyword evidence="3" id="KW-0511">Multifunctional enzyme</keyword>
<dbReference type="PANTHER" id="PTHR23309:SF49">
    <property type="entry name" value="PEROXISOMAL BIFUNCTIONAL ENZYME"/>
    <property type="match status" value="1"/>
</dbReference>
<dbReference type="STRING" id="35608.A0A2U1N0Z4"/>
<name>A0A2U1N0Z4_ARTAN</name>
<dbReference type="GO" id="GO:0016853">
    <property type="term" value="F:isomerase activity"/>
    <property type="evidence" value="ECO:0007669"/>
    <property type="project" value="UniProtKB-KW"/>
</dbReference>
<keyword evidence="1" id="KW-0413">Isomerase</keyword>
<dbReference type="Gene3D" id="3.90.226.10">
    <property type="entry name" value="2-enoyl-CoA Hydratase, Chain A, domain 1"/>
    <property type="match status" value="1"/>
</dbReference>
<gene>
    <name evidence="4" type="ORF">CTI12_AA320480</name>
</gene>
<comment type="caution">
    <text evidence="4">The sequence shown here is derived from an EMBL/GenBank/DDBJ whole genome shotgun (WGS) entry which is preliminary data.</text>
</comment>
<evidence type="ECO:0000256" key="2">
    <source>
        <dbReference type="ARBA" id="ARBA00023239"/>
    </source>
</evidence>
<evidence type="ECO:0000256" key="3">
    <source>
        <dbReference type="ARBA" id="ARBA00023268"/>
    </source>
</evidence>
<dbReference type="PANTHER" id="PTHR23309">
    <property type="entry name" value="3-HYDROXYACYL-COA DEHYROGENASE"/>
    <property type="match status" value="1"/>
</dbReference>
<dbReference type="Proteomes" id="UP000245207">
    <property type="component" value="Unassembled WGS sequence"/>
</dbReference>
<proteinExistence type="predicted"/>
<dbReference type="OrthoDB" id="1935875at2759"/>
<dbReference type="AlphaFoldDB" id="A0A2U1N0Z4"/>
<reference evidence="4 5" key="1">
    <citation type="journal article" date="2018" name="Mol. Plant">
        <title>The genome of Artemisia annua provides insight into the evolution of Asteraceae family and artemisinin biosynthesis.</title>
        <authorList>
            <person name="Shen Q."/>
            <person name="Zhang L."/>
            <person name="Liao Z."/>
            <person name="Wang S."/>
            <person name="Yan T."/>
            <person name="Shi P."/>
            <person name="Liu M."/>
            <person name="Fu X."/>
            <person name="Pan Q."/>
            <person name="Wang Y."/>
            <person name="Lv Z."/>
            <person name="Lu X."/>
            <person name="Zhang F."/>
            <person name="Jiang W."/>
            <person name="Ma Y."/>
            <person name="Chen M."/>
            <person name="Hao X."/>
            <person name="Li L."/>
            <person name="Tang Y."/>
            <person name="Lv G."/>
            <person name="Zhou Y."/>
            <person name="Sun X."/>
            <person name="Brodelius P.E."/>
            <person name="Rose J.K.C."/>
            <person name="Tang K."/>
        </authorList>
    </citation>
    <scope>NUCLEOTIDE SEQUENCE [LARGE SCALE GENOMIC DNA]</scope>
    <source>
        <strain evidence="5">cv. Huhao1</strain>
        <tissue evidence="4">Leaf</tissue>
    </source>
</reference>
<evidence type="ECO:0000313" key="5">
    <source>
        <dbReference type="Proteomes" id="UP000245207"/>
    </source>
</evidence>
<evidence type="ECO:0000256" key="1">
    <source>
        <dbReference type="ARBA" id="ARBA00023235"/>
    </source>
</evidence>
<keyword evidence="5" id="KW-1185">Reference proteome</keyword>
<evidence type="ECO:0000313" key="4">
    <source>
        <dbReference type="EMBL" id="PWA67180.1"/>
    </source>
</evidence>
<organism evidence="4 5">
    <name type="scientific">Artemisia annua</name>
    <name type="common">Sweet wormwood</name>
    <dbReference type="NCBI Taxonomy" id="35608"/>
    <lineage>
        <taxon>Eukaryota</taxon>
        <taxon>Viridiplantae</taxon>
        <taxon>Streptophyta</taxon>
        <taxon>Embryophyta</taxon>
        <taxon>Tracheophyta</taxon>
        <taxon>Spermatophyta</taxon>
        <taxon>Magnoliopsida</taxon>
        <taxon>eudicotyledons</taxon>
        <taxon>Gunneridae</taxon>
        <taxon>Pentapetalae</taxon>
        <taxon>asterids</taxon>
        <taxon>campanulids</taxon>
        <taxon>Asterales</taxon>
        <taxon>Asteraceae</taxon>
        <taxon>Asteroideae</taxon>
        <taxon>Anthemideae</taxon>
        <taxon>Artemisiinae</taxon>
        <taxon>Artemisia</taxon>
    </lineage>
</organism>
<protein>
    <submittedName>
        <fullName evidence="4">Crotonase</fullName>
    </submittedName>
</protein>